<reference evidence="2 3" key="1">
    <citation type="submission" date="2020-05" db="EMBL/GenBank/DDBJ databases">
        <authorList>
            <person name="Mo P."/>
        </authorList>
    </citation>
    <scope>NUCLEOTIDE SEQUENCE [LARGE SCALE GENOMIC DNA]</scope>
    <source>
        <strain evidence="2 3">Gen01</strain>
    </source>
</reference>
<dbReference type="PANTHER" id="PTHR48228:SF7">
    <property type="entry name" value="FATTY ACYL-COA TRANSFERASE RV3272-RELATED"/>
    <property type="match status" value="1"/>
</dbReference>
<dbReference type="KEGG" id="pbro:HOP40_21400"/>
<protein>
    <submittedName>
        <fullName evidence="2">CoA transferase</fullName>
    </submittedName>
</protein>
<dbReference type="Proteomes" id="UP000505377">
    <property type="component" value="Chromosome"/>
</dbReference>
<proteinExistence type="predicted"/>
<dbReference type="RefSeq" id="WP_172161311.1">
    <property type="nucleotide sequence ID" value="NZ_CP053564.1"/>
</dbReference>
<evidence type="ECO:0000313" key="3">
    <source>
        <dbReference type="Proteomes" id="UP000505377"/>
    </source>
</evidence>
<evidence type="ECO:0000256" key="1">
    <source>
        <dbReference type="SAM" id="MobiDB-lite"/>
    </source>
</evidence>
<keyword evidence="2" id="KW-0808">Transferase</keyword>
<dbReference type="InterPro" id="IPR044855">
    <property type="entry name" value="CoA-Trfase_III_dom3_sf"/>
</dbReference>
<accession>A0A6M6JLU7</accession>
<gene>
    <name evidence="2" type="ORF">HOP40_21400</name>
</gene>
<name>A0A6M6JLU7_9PSEU</name>
<evidence type="ECO:0000313" key="2">
    <source>
        <dbReference type="EMBL" id="QJY48040.1"/>
    </source>
</evidence>
<dbReference type="InterPro" id="IPR003673">
    <property type="entry name" value="CoA-Trfase_fam_III"/>
</dbReference>
<dbReference type="Pfam" id="PF02515">
    <property type="entry name" value="CoA_transf_3"/>
    <property type="match status" value="2"/>
</dbReference>
<dbReference type="GO" id="GO:0016740">
    <property type="term" value="F:transferase activity"/>
    <property type="evidence" value="ECO:0007669"/>
    <property type="project" value="UniProtKB-KW"/>
</dbReference>
<dbReference type="InterPro" id="IPR050509">
    <property type="entry name" value="CoA-transferase_III"/>
</dbReference>
<feature type="region of interest" description="Disordered" evidence="1">
    <location>
        <begin position="347"/>
        <end position="379"/>
    </location>
</feature>
<dbReference type="SUPFAM" id="SSF89796">
    <property type="entry name" value="CoA-transferase family III (CaiB/BaiF)"/>
    <property type="match status" value="2"/>
</dbReference>
<sequence>MSALAGLRVLDLSTGIAGPLVGMVFGDFGADVVKIDAPVPDPAWGRPGYAVWNRNKRSVLVDPGRPADLEWLAAAARGADVCILGHGSRLADWGPSVEAAALANAGLVVVHLPAYLPGSTPWSGGESNGLLAAAGGQSARQASVTGGPVESISPHLLYIHGIWAAACAVSALVERTVSGRGQVVTVSGVQAVLEATVNALSADPSLPDTPTTVGPAGRHPTYRLFECADGAWISVGALGPKFEGNLLRALGLDAVLTDPRIDGVTARMSLPDNLPWCNALIEAAFAARPRAELVELITGLGIPCGPVSSRDEWFDSEQVRAIGMHLEIEDPLRGRVEMPGVPIVLTASPGSVTRPAPRPGEHDGIEPWPARPTADPERPPRYVPGPLAGFRVVNMGTFVASPYAGLLLSELGADVIKVEPCTGDPFRVSGYTFNRGMRSVAVDLSSPDGRSVLHRIAATCDVVMDAMRPGVAAKLGFDYDSLVLHRPDIITLSLSAYGEGGPVSARPGVDMVIQAESGMMSCWGGDDTPIANTIAINDVATAALSVLACVTALHHRQVTGVGQRTWDSLAATSVLLQMEDVVRYPGREPAPVGRQDLRGLHPLRCHYEALDGWIYVDVPRDDHRAVDRMRDVGLLGVADGPDALRDAVAGSSVDAALALLARAGVPATRVRPVSEVLRDPRLLEAEAFHIRRSDDGRPFMMTGRYADFSRTQRRGPMVPPGTGEHSRAVLAEAGLDETEIDAVLADGVVLQGTTIRHELPISYR</sequence>
<dbReference type="Gene3D" id="3.30.1540.10">
    <property type="entry name" value="formyl-coa transferase, domain 3"/>
    <property type="match status" value="1"/>
</dbReference>
<dbReference type="InterPro" id="IPR023606">
    <property type="entry name" value="CoA-Trfase_III_dom_1_sf"/>
</dbReference>
<dbReference type="AlphaFoldDB" id="A0A6M6JLU7"/>
<organism evidence="2 3">
    <name type="scientific">Pseudonocardia broussonetiae</name>
    <dbReference type="NCBI Taxonomy" id="2736640"/>
    <lineage>
        <taxon>Bacteria</taxon>
        <taxon>Bacillati</taxon>
        <taxon>Actinomycetota</taxon>
        <taxon>Actinomycetes</taxon>
        <taxon>Pseudonocardiales</taxon>
        <taxon>Pseudonocardiaceae</taxon>
        <taxon>Pseudonocardia</taxon>
    </lineage>
</organism>
<dbReference type="EMBL" id="CP053564">
    <property type="protein sequence ID" value="QJY48040.1"/>
    <property type="molecule type" value="Genomic_DNA"/>
</dbReference>
<dbReference type="PANTHER" id="PTHR48228">
    <property type="entry name" value="SUCCINYL-COA--D-CITRAMALATE COA-TRANSFERASE"/>
    <property type="match status" value="1"/>
</dbReference>
<keyword evidence="3" id="KW-1185">Reference proteome</keyword>
<dbReference type="Gene3D" id="3.40.50.10540">
    <property type="entry name" value="Crotonobetainyl-coa:carnitine coa-transferase, domain 1"/>
    <property type="match status" value="3"/>
</dbReference>